<dbReference type="AlphaFoldDB" id="A0AAQ3NT88"/>
<keyword evidence="3" id="KW-1185">Reference proteome</keyword>
<dbReference type="GO" id="GO:0004252">
    <property type="term" value="F:serine-type endopeptidase activity"/>
    <property type="evidence" value="ECO:0007669"/>
    <property type="project" value="InterPro"/>
</dbReference>
<gene>
    <name evidence="2" type="ORF">V8G54_011614</name>
</gene>
<dbReference type="GO" id="GO:0006508">
    <property type="term" value="P:proteolysis"/>
    <property type="evidence" value="ECO:0007669"/>
    <property type="project" value="InterPro"/>
</dbReference>
<protein>
    <submittedName>
        <fullName evidence="2">Uncharacterized protein</fullName>
    </submittedName>
</protein>
<feature type="compositionally biased region" description="Acidic residues" evidence="1">
    <location>
        <begin position="34"/>
        <end position="48"/>
    </location>
</feature>
<dbReference type="Proteomes" id="UP001374535">
    <property type="component" value="Chromosome 4"/>
</dbReference>
<organism evidence="2 3">
    <name type="scientific">Vigna mungo</name>
    <name type="common">Black gram</name>
    <name type="synonym">Phaseolus mungo</name>
    <dbReference type="NCBI Taxonomy" id="3915"/>
    <lineage>
        <taxon>Eukaryota</taxon>
        <taxon>Viridiplantae</taxon>
        <taxon>Streptophyta</taxon>
        <taxon>Embryophyta</taxon>
        <taxon>Tracheophyta</taxon>
        <taxon>Spermatophyta</taxon>
        <taxon>Magnoliopsida</taxon>
        <taxon>eudicotyledons</taxon>
        <taxon>Gunneridae</taxon>
        <taxon>Pentapetalae</taxon>
        <taxon>rosids</taxon>
        <taxon>fabids</taxon>
        <taxon>Fabales</taxon>
        <taxon>Fabaceae</taxon>
        <taxon>Papilionoideae</taxon>
        <taxon>50 kb inversion clade</taxon>
        <taxon>NPAAA clade</taxon>
        <taxon>indigoferoid/millettioid clade</taxon>
        <taxon>Phaseoleae</taxon>
        <taxon>Vigna</taxon>
    </lineage>
</organism>
<name>A0AAQ3NT88_VIGMU</name>
<feature type="compositionally biased region" description="Pro residues" evidence="1">
    <location>
        <begin position="1"/>
        <end position="10"/>
    </location>
</feature>
<feature type="region of interest" description="Disordered" evidence="1">
    <location>
        <begin position="1"/>
        <end position="48"/>
    </location>
</feature>
<evidence type="ECO:0000313" key="2">
    <source>
        <dbReference type="EMBL" id="WVZ14048.1"/>
    </source>
</evidence>
<evidence type="ECO:0000256" key="1">
    <source>
        <dbReference type="SAM" id="MobiDB-lite"/>
    </source>
</evidence>
<dbReference type="Gene3D" id="2.40.50.140">
    <property type="entry name" value="Nucleic acid-binding proteins"/>
    <property type="match status" value="1"/>
</dbReference>
<dbReference type="EMBL" id="CP144697">
    <property type="protein sequence ID" value="WVZ14048.1"/>
    <property type="molecule type" value="Genomic_DNA"/>
</dbReference>
<accession>A0AAQ3NT88</accession>
<dbReference type="InterPro" id="IPR012340">
    <property type="entry name" value="NA-bd_OB-fold"/>
</dbReference>
<proteinExistence type="predicted"/>
<dbReference type="Gene3D" id="3.40.50.200">
    <property type="entry name" value="Peptidase S8/S53 domain"/>
    <property type="match status" value="1"/>
</dbReference>
<dbReference type="InterPro" id="IPR036852">
    <property type="entry name" value="Peptidase_S8/S53_dom_sf"/>
</dbReference>
<evidence type="ECO:0000313" key="3">
    <source>
        <dbReference type="Proteomes" id="UP001374535"/>
    </source>
</evidence>
<reference evidence="2 3" key="1">
    <citation type="journal article" date="2023" name="Life. Sci Alliance">
        <title>Evolutionary insights into 3D genome organization and epigenetic landscape of Vigna mungo.</title>
        <authorList>
            <person name="Junaid A."/>
            <person name="Singh B."/>
            <person name="Bhatia S."/>
        </authorList>
    </citation>
    <scope>NUCLEOTIDE SEQUENCE [LARGE SCALE GENOMIC DNA]</scope>
    <source>
        <strain evidence="2">Urdbean</strain>
    </source>
</reference>
<sequence length="336" mass="37609">MHRGPPPQDLPWPSRTGTAPPALSSSPRDFEVAASDDSELAGTEGEETPFVDTRLVKEEARLKTKSVAGIVLKQKQEVVTKSAADILHDQHREHYSCLFVSFQIVLRFNGCVTNKGNMRTYKNARGEGCVFNVELTDEEGLISPPNFRVLRSRQPCLAELLLGQTAEEAMTPIESTFSLDLASKLDWCVFSYWLFWSDQCDMVKNANFFGQTRGTATGMRYTSRIAAYKVCWSSGLRGVSFIFSADNVLQMIMLEGAKATTETVDALRIGSYKGKEKEVSQEREELNNEREKVSSYGRLASELVTKTQVSWSLGRPDLLLRWSLEAHVSVFEWPSG</sequence>